<dbReference type="PATRIC" id="fig|1423811.3.peg.498"/>
<protein>
    <submittedName>
        <fullName evidence="1">Uncharacterized protein</fullName>
    </submittedName>
</protein>
<proteinExistence type="predicted"/>
<dbReference type="RefSeq" id="WP_157051125.1">
    <property type="nucleotide sequence ID" value="NZ_AZDG01000013.1"/>
</dbReference>
<gene>
    <name evidence="1" type="ORF">FC72_GL000495</name>
</gene>
<accession>A0A0R1J648</accession>
<dbReference type="AlphaFoldDB" id="A0A0R1J648"/>
<reference evidence="1 2" key="1">
    <citation type="journal article" date="2015" name="Genome Announc.">
        <title>Expanding the biotechnology potential of lactobacilli through comparative genomics of 213 strains and associated genera.</title>
        <authorList>
            <person name="Sun Z."/>
            <person name="Harris H.M."/>
            <person name="McCann A."/>
            <person name="Guo C."/>
            <person name="Argimon S."/>
            <person name="Zhang W."/>
            <person name="Yang X."/>
            <person name="Jeffery I.B."/>
            <person name="Cooney J.C."/>
            <person name="Kagawa T.F."/>
            <person name="Liu W."/>
            <person name="Song Y."/>
            <person name="Salvetti E."/>
            <person name="Wrobel A."/>
            <person name="Rasinkangas P."/>
            <person name="Parkhill J."/>
            <person name="Rea M.C."/>
            <person name="O'Sullivan O."/>
            <person name="Ritari J."/>
            <person name="Douillard F.P."/>
            <person name="Paul Ross R."/>
            <person name="Yang R."/>
            <person name="Briner A.E."/>
            <person name="Felis G.E."/>
            <person name="de Vos W.M."/>
            <person name="Barrangou R."/>
            <person name="Klaenhammer T.R."/>
            <person name="Caufield P.W."/>
            <person name="Cui Y."/>
            <person name="Zhang H."/>
            <person name="O'Toole P.W."/>
        </authorList>
    </citation>
    <scope>NUCLEOTIDE SEQUENCE [LARGE SCALE GENOMIC DNA]</scope>
    <source>
        <strain evidence="1 2">DSM 20183</strain>
    </source>
</reference>
<evidence type="ECO:0000313" key="1">
    <source>
        <dbReference type="EMBL" id="KRK64329.1"/>
    </source>
</evidence>
<comment type="caution">
    <text evidence="1">The sequence shown here is derived from an EMBL/GenBank/DDBJ whole genome shotgun (WGS) entry which is preliminary data.</text>
</comment>
<organism evidence="1 2">
    <name type="scientific">Companilactobacillus tucceti DSM 20183</name>
    <dbReference type="NCBI Taxonomy" id="1423811"/>
    <lineage>
        <taxon>Bacteria</taxon>
        <taxon>Bacillati</taxon>
        <taxon>Bacillota</taxon>
        <taxon>Bacilli</taxon>
        <taxon>Lactobacillales</taxon>
        <taxon>Lactobacillaceae</taxon>
        <taxon>Companilactobacillus</taxon>
    </lineage>
</organism>
<keyword evidence="2" id="KW-1185">Reference proteome</keyword>
<name>A0A0R1J648_9LACO</name>
<dbReference type="Proteomes" id="UP000050929">
    <property type="component" value="Unassembled WGS sequence"/>
</dbReference>
<evidence type="ECO:0000313" key="2">
    <source>
        <dbReference type="Proteomes" id="UP000050929"/>
    </source>
</evidence>
<dbReference type="STRING" id="1423811.FC72_GL000495"/>
<dbReference type="EMBL" id="AZDG01000013">
    <property type="protein sequence ID" value="KRK64329.1"/>
    <property type="molecule type" value="Genomic_DNA"/>
</dbReference>
<sequence length="52" mass="6025">MMEITLTEQQEHELMKSVYGVVGKAVDDFKKDNGLIAKPYMKKYEAVKYLNV</sequence>
<dbReference type="OrthoDB" id="2876156at2"/>